<dbReference type="AlphaFoldDB" id="A0A0E0EXW7"/>
<dbReference type="EnsemblPlants" id="OMERI10G07400.1">
    <property type="protein sequence ID" value="OMERI10G07400.1"/>
    <property type="gene ID" value="OMERI10G07400"/>
</dbReference>
<dbReference type="PRINTS" id="PR00551">
    <property type="entry name" value="2SGLOBULIN"/>
</dbReference>
<proteinExistence type="inferred from homology"/>
<evidence type="ECO:0000259" key="5">
    <source>
        <dbReference type="PROSITE" id="PS51910"/>
    </source>
</evidence>
<dbReference type="Gene3D" id="3.20.20.80">
    <property type="entry name" value="Glycosidases"/>
    <property type="match status" value="1"/>
</dbReference>
<sequence length="273" mass="30367">MSSSTNRRVFREYVGAQQSEVNLTDVPVNPNVGEFHFILSFAIDYTSDSAPQPTNGNFSPSWNTSHHTPEAVAGFKRRHPDGPNIPKARVMLSVGGDSVMERANVFFSPVDEDSWVRNAVESLSAIINNYNLDGVDIDYEHFRTDAAMFTRCIGRLLTELKARKPGLITSIAPYSDTESSTPIYGRDTTDQDDIRYYNTQANNNFAGGRVLAAINTNRPGRHQHRQPGCGPPGVQRAEPERLPGIFFWSADASHNQNQGFTYEARAQQMLANN</sequence>
<dbReference type="Proteomes" id="UP000008021">
    <property type="component" value="Chromosome 10"/>
</dbReference>
<evidence type="ECO:0000256" key="1">
    <source>
        <dbReference type="ARBA" id="ARBA00022801"/>
    </source>
</evidence>
<dbReference type="InterPro" id="IPR001223">
    <property type="entry name" value="Glyco_hydro18_cat"/>
</dbReference>
<dbReference type="Gramene" id="OMERI10G07400.1">
    <property type="protein sequence ID" value="OMERI10G07400.1"/>
    <property type="gene ID" value="OMERI10G07400"/>
</dbReference>
<dbReference type="InterPro" id="IPR017853">
    <property type="entry name" value="GH"/>
</dbReference>
<keyword evidence="2 3" id="KW-0326">Glycosidase</keyword>
<dbReference type="InterPro" id="IPR000677">
    <property type="entry name" value="Chitinase-like"/>
</dbReference>
<accession>A0A0E0EXW7</accession>
<dbReference type="PANTHER" id="PTHR46476:SF15">
    <property type="entry name" value="1, PUTATIVE, EXPRESSED-RELATED"/>
    <property type="match status" value="1"/>
</dbReference>
<reference evidence="6" key="2">
    <citation type="submission" date="2018-05" db="EMBL/GenBank/DDBJ databases">
        <title>OmerRS3 (Oryza meridionalis Reference Sequence Version 3).</title>
        <authorList>
            <person name="Zhang J."/>
            <person name="Kudrna D."/>
            <person name="Lee S."/>
            <person name="Talag J."/>
            <person name="Welchert J."/>
            <person name="Wing R.A."/>
        </authorList>
    </citation>
    <scope>NUCLEOTIDE SEQUENCE [LARGE SCALE GENOMIC DNA]</scope>
    <source>
        <strain evidence="6">cv. OR44</strain>
    </source>
</reference>
<protein>
    <recommendedName>
        <fullName evidence="5">GH18 domain-containing protein</fullName>
    </recommendedName>
</protein>
<dbReference type="GO" id="GO:0004553">
    <property type="term" value="F:hydrolase activity, hydrolyzing O-glycosyl compounds"/>
    <property type="evidence" value="ECO:0007669"/>
    <property type="project" value="InterPro"/>
</dbReference>
<evidence type="ECO:0000256" key="2">
    <source>
        <dbReference type="ARBA" id="ARBA00023295"/>
    </source>
</evidence>
<dbReference type="InterPro" id="IPR001579">
    <property type="entry name" value="Glyco_hydro_18_chit_AS"/>
</dbReference>
<keyword evidence="7" id="KW-1185">Reference proteome</keyword>
<keyword evidence="1 3" id="KW-0378">Hydrolase</keyword>
<feature type="domain" description="GH18" evidence="5">
    <location>
        <begin position="8"/>
        <end position="273"/>
    </location>
</feature>
<dbReference type="PANTHER" id="PTHR46476">
    <property type="entry name" value="CHITINASE 2-LIKE"/>
    <property type="match status" value="1"/>
</dbReference>
<name>A0A0E0EXW7_9ORYZ</name>
<comment type="similarity">
    <text evidence="4">Belongs to the glycosyl hydrolase 18 family.</text>
</comment>
<organism evidence="6">
    <name type="scientific">Oryza meridionalis</name>
    <dbReference type="NCBI Taxonomy" id="40149"/>
    <lineage>
        <taxon>Eukaryota</taxon>
        <taxon>Viridiplantae</taxon>
        <taxon>Streptophyta</taxon>
        <taxon>Embryophyta</taxon>
        <taxon>Tracheophyta</taxon>
        <taxon>Spermatophyta</taxon>
        <taxon>Magnoliopsida</taxon>
        <taxon>Liliopsida</taxon>
        <taxon>Poales</taxon>
        <taxon>Poaceae</taxon>
        <taxon>BOP clade</taxon>
        <taxon>Oryzoideae</taxon>
        <taxon>Oryzeae</taxon>
        <taxon>Oryzinae</taxon>
        <taxon>Oryza</taxon>
    </lineage>
</organism>
<dbReference type="PROSITE" id="PS01095">
    <property type="entry name" value="GH18_1"/>
    <property type="match status" value="1"/>
</dbReference>
<dbReference type="SUPFAM" id="SSF51445">
    <property type="entry name" value="(Trans)glycosidases"/>
    <property type="match status" value="1"/>
</dbReference>
<evidence type="ECO:0000256" key="3">
    <source>
        <dbReference type="RuleBase" id="RU000489"/>
    </source>
</evidence>
<dbReference type="eggNOG" id="ENOG502QV99">
    <property type="taxonomic scope" value="Eukaryota"/>
</dbReference>
<evidence type="ECO:0000313" key="6">
    <source>
        <dbReference type="EnsemblPlants" id="OMERI10G07400.1"/>
    </source>
</evidence>
<dbReference type="PROSITE" id="PS51910">
    <property type="entry name" value="GH18_2"/>
    <property type="match status" value="1"/>
</dbReference>
<dbReference type="GO" id="GO:0005975">
    <property type="term" value="P:carbohydrate metabolic process"/>
    <property type="evidence" value="ECO:0007669"/>
    <property type="project" value="InterPro"/>
</dbReference>
<evidence type="ECO:0000256" key="4">
    <source>
        <dbReference type="RuleBase" id="RU004453"/>
    </source>
</evidence>
<reference evidence="6" key="1">
    <citation type="submission" date="2015-04" db="UniProtKB">
        <authorList>
            <consortium name="EnsemblPlants"/>
        </authorList>
    </citation>
    <scope>IDENTIFICATION</scope>
</reference>
<dbReference type="STRING" id="40149.A0A0E0EXW7"/>
<dbReference type="Pfam" id="PF00704">
    <property type="entry name" value="Glyco_hydro_18"/>
    <property type="match status" value="1"/>
</dbReference>
<evidence type="ECO:0000313" key="7">
    <source>
        <dbReference type="Proteomes" id="UP000008021"/>
    </source>
</evidence>
<dbReference type="HOGENOM" id="CLU_065258_1_0_1"/>